<feature type="domain" description="Enoyl reductase (ER)" evidence="5">
    <location>
        <begin position="95"/>
        <end position="482"/>
    </location>
</feature>
<dbReference type="STRING" id="43265.A0A545VZB2"/>
<reference evidence="6 7" key="1">
    <citation type="journal article" date="2019" name="Appl. Microbiol. Biotechnol.">
        <title>Genome sequence of Isaria javanica and comparative genome analysis insights into family S53 peptidase evolution in fungal entomopathogens.</title>
        <authorList>
            <person name="Lin R."/>
            <person name="Zhang X."/>
            <person name="Xin B."/>
            <person name="Zou M."/>
            <person name="Gao Y."/>
            <person name="Qin F."/>
            <person name="Hu Q."/>
            <person name="Xie B."/>
            <person name="Cheng X."/>
        </authorList>
    </citation>
    <scope>NUCLEOTIDE SEQUENCE [LARGE SCALE GENOMIC DNA]</scope>
    <source>
        <strain evidence="6 7">IJ1G</strain>
    </source>
</reference>
<evidence type="ECO:0000256" key="2">
    <source>
        <dbReference type="ARBA" id="ARBA00008072"/>
    </source>
</evidence>
<evidence type="ECO:0000256" key="1">
    <source>
        <dbReference type="ARBA" id="ARBA00005179"/>
    </source>
</evidence>
<dbReference type="PANTHER" id="PTHR45348">
    <property type="entry name" value="HYPOTHETICAL OXIDOREDUCTASE (EUROFUNG)"/>
    <property type="match status" value="1"/>
</dbReference>
<dbReference type="Pfam" id="PF08240">
    <property type="entry name" value="ADH_N"/>
    <property type="match status" value="1"/>
</dbReference>
<dbReference type="GO" id="GO:0016651">
    <property type="term" value="F:oxidoreductase activity, acting on NAD(P)H"/>
    <property type="evidence" value="ECO:0007669"/>
    <property type="project" value="InterPro"/>
</dbReference>
<dbReference type="InterPro" id="IPR020843">
    <property type="entry name" value="ER"/>
</dbReference>
<dbReference type="EMBL" id="SPUK01000007">
    <property type="protein sequence ID" value="TQV95747.1"/>
    <property type="molecule type" value="Genomic_DNA"/>
</dbReference>
<dbReference type="SMART" id="SM00829">
    <property type="entry name" value="PKS_ER"/>
    <property type="match status" value="1"/>
</dbReference>
<gene>
    <name evidence="6" type="ORF">IF1G_05576</name>
</gene>
<dbReference type="OrthoDB" id="5232757at2759"/>
<dbReference type="InterPro" id="IPR013154">
    <property type="entry name" value="ADH-like_N"/>
</dbReference>
<evidence type="ECO:0000259" key="5">
    <source>
        <dbReference type="SMART" id="SM00829"/>
    </source>
</evidence>
<feature type="region of interest" description="Disordered" evidence="4">
    <location>
        <begin position="322"/>
        <end position="345"/>
    </location>
</feature>
<dbReference type="InterPro" id="IPR036291">
    <property type="entry name" value="NAD(P)-bd_dom_sf"/>
</dbReference>
<evidence type="ECO:0000313" key="6">
    <source>
        <dbReference type="EMBL" id="TQV95747.1"/>
    </source>
</evidence>
<protein>
    <submittedName>
        <fullName evidence="6">Zinc-binding dehydrogenase</fullName>
    </submittedName>
</protein>
<dbReference type="Gene3D" id="3.90.180.10">
    <property type="entry name" value="Medium-chain alcohol dehydrogenases, catalytic domain"/>
    <property type="match status" value="1"/>
</dbReference>
<dbReference type="Proteomes" id="UP000315783">
    <property type="component" value="Unassembled WGS sequence"/>
</dbReference>
<dbReference type="CDD" id="cd08249">
    <property type="entry name" value="enoyl_reductase_like"/>
    <property type="match status" value="1"/>
</dbReference>
<dbReference type="InterPro" id="IPR011032">
    <property type="entry name" value="GroES-like_sf"/>
</dbReference>
<comment type="pathway">
    <text evidence="1">Secondary metabolite biosynthesis.</text>
</comment>
<organism evidence="6 7">
    <name type="scientific">Cordyceps javanica</name>
    <dbReference type="NCBI Taxonomy" id="43265"/>
    <lineage>
        <taxon>Eukaryota</taxon>
        <taxon>Fungi</taxon>
        <taxon>Dikarya</taxon>
        <taxon>Ascomycota</taxon>
        <taxon>Pezizomycotina</taxon>
        <taxon>Sordariomycetes</taxon>
        <taxon>Hypocreomycetidae</taxon>
        <taxon>Hypocreales</taxon>
        <taxon>Cordycipitaceae</taxon>
        <taxon>Cordyceps</taxon>
    </lineage>
</organism>
<feature type="compositionally biased region" description="Basic and acidic residues" evidence="4">
    <location>
        <begin position="29"/>
        <end position="39"/>
    </location>
</feature>
<comment type="similarity">
    <text evidence="2">Belongs to the zinc-containing alcohol dehydrogenase family.</text>
</comment>
<comment type="caution">
    <text evidence="6">The sequence shown here is derived from an EMBL/GenBank/DDBJ whole genome shotgun (WGS) entry which is preliminary data.</text>
</comment>
<feature type="compositionally biased region" description="Basic residues" evidence="4">
    <location>
        <begin position="40"/>
        <end position="51"/>
    </location>
</feature>
<dbReference type="SUPFAM" id="SSF51735">
    <property type="entry name" value="NAD(P)-binding Rossmann-fold domains"/>
    <property type="match status" value="1"/>
</dbReference>
<evidence type="ECO:0000313" key="7">
    <source>
        <dbReference type="Proteomes" id="UP000315783"/>
    </source>
</evidence>
<proteinExistence type="inferred from homology"/>
<keyword evidence="3" id="KW-0560">Oxidoreductase</keyword>
<accession>A0A545VZB2</accession>
<dbReference type="AlphaFoldDB" id="A0A545VZB2"/>
<keyword evidence="7" id="KW-1185">Reference proteome</keyword>
<name>A0A545VZB2_9HYPO</name>
<sequence>MRRESNSSDAASVVSFETTTTTMTTSPLIKEDTPADGKRRGAGRLRQKARRVLADMGAPPTARQDAKDGKRTLNYADPGGLVDAMSKPTSIAIAAPRQPLTTVRSPVHAPPAGHVVVRVRWVASTPLDLHRADGGLLVPSYPSLTGSGGAAGVVVDVGDGDTKGLAVGDRITSFAFHGGAESNHQEYMTVPAYLVSRVPDGIPLRAAATVPVNLVTVFHAVVKDLGLALPWPRRAADADTEMTATTSPPPPPPHEKDNILIWGASSSVGVFAVQVLRHWGYKRILAVASARHHQYLAGLGATACFDYTDGGVVDALWRYTQQRDDSDNNDNNNNNNNGGGGGGRGGGRGGVPFILDCIGSLHGSLTPLTRVATRGSVVAVMLPVIIRDASVTEAPEYEMDVARCLPGQWADGVEVRGVRTHFYLSDPDFKERLQPEIIPQLLAQGIVQPNRQRVVEGATMLERAQKALDLLRDRAVSGERLVWRVSEEEGEEE</sequence>
<dbReference type="InterPro" id="IPR047122">
    <property type="entry name" value="Trans-enoyl_RdTase-like"/>
</dbReference>
<feature type="region of interest" description="Disordered" evidence="4">
    <location>
        <begin position="1"/>
        <end position="73"/>
    </location>
</feature>
<evidence type="ECO:0000256" key="4">
    <source>
        <dbReference type="SAM" id="MobiDB-lite"/>
    </source>
</evidence>
<dbReference type="SUPFAM" id="SSF50129">
    <property type="entry name" value="GroES-like"/>
    <property type="match status" value="1"/>
</dbReference>
<dbReference type="PANTHER" id="PTHR45348:SF3">
    <property type="entry name" value="ENOYL REDUCTASE (ER) DOMAIN-CONTAINING PROTEIN"/>
    <property type="match status" value="1"/>
</dbReference>
<evidence type="ECO:0000256" key="3">
    <source>
        <dbReference type="ARBA" id="ARBA00023002"/>
    </source>
</evidence>
<dbReference type="Gene3D" id="3.40.50.720">
    <property type="entry name" value="NAD(P)-binding Rossmann-like Domain"/>
    <property type="match status" value="1"/>
</dbReference>